<dbReference type="OrthoDB" id="4931325at2"/>
<evidence type="ECO:0000313" key="3">
    <source>
        <dbReference type="EMBL" id="PHI29243.1"/>
    </source>
</evidence>
<dbReference type="Gene3D" id="6.20.150.10">
    <property type="match status" value="1"/>
</dbReference>
<reference evidence="3" key="2">
    <citation type="submission" date="2017-09" db="EMBL/GenBank/DDBJ databases">
        <title>FDA dAtabase for Regulatory Grade micrObial Sequences (FDA-ARGOS): Supporting development and validation of Infectious Disease Dx tests.</title>
        <authorList>
            <person name="Minogue T."/>
            <person name="Wolcott M."/>
            <person name="Wasieloski L."/>
            <person name="Aguilar W."/>
            <person name="Moore D."/>
            <person name="Tallon L.J."/>
            <person name="Sadzewicz L."/>
            <person name="Ott S."/>
            <person name="Zhao X."/>
            <person name="Nagaraj S."/>
            <person name="Vavikolanu K."/>
            <person name="Aluvathingal J."/>
            <person name="Nadendla S."/>
            <person name="Sichtig H."/>
        </authorList>
    </citation>
    <scope>NUCLEOTIDE SEQUENCE</scope>
    <source>
        <strain evidence="3">FDAARGOS_387</strain>
    </source>
</reference>
<gene>
    <name evidence="3" type="ORF">CRN84_07875</name>
    <name evidence="4" type="ORF">NCTC12282_02393</name>
</gene>
<protein>
    <submittedName>
        <fullName evidence="4">Phage P2 baseplate assembly protein gpV</fullName>
    </submittedName>
    <submittedName>
        <fullName evidence="3">Phage baseplate assembly protein V</fullName>
    </submittedName>
</protein>
<evidence type="ECO:0000313" key="4">
    <source>
        <dbReference type="EMBL" id="VFS47457.1"/>
    </source>
</evidence>
<dbReference type="InterPro" id="IPR044033">
    <property type="entry name" value="GpV-like_apex"/>
</dbReference>
<reference evidence="4 6" key="3">
    <citation type="submission" date="2019-03" db="EMBL/GenBank/DDBJ databases">
        <authorList>
            <consortium name="Pathogen Informatics"/>
        </authorList>
    </citation>
    <scope>NUCLEOTIDE SEQUENCE [LARGE SCALE GENOMIC DNA]</scope>
    <source>
        <strain evidence="4 6">NCTC12282</strain>
    </source>
</reference>
<dbReference type="Gene3D" id="2.40.50.230">
    <property type="entry name" value="Gp5 N-terminal domain"/>
    <property type="match status" value="1"/>
</dbReference>
<organism evidence="3 5">
    <name type="scientific">Budvicia aquatica</name>
    <dbReference type="NCBI Taxonomy" id="82979"/>
    <lineage>
        <taxon>Bacteria</taxon>
        <taxon>Pseudomonadati</taxon>
        <taxon>Pseudomonadota</taxon>
        <taxon>Gammaproteobacteria</taxon>
        <taxon>Enterobacterales</taxon>
        <taxon>Budviciaceae</taxon>
        <taxon>Budvicia</taxon>
    </lineage>
</organism>
<dbReference type="EMBL" id="PDDX01000001">
    <property type="protein sequence ID" value="PHI29243.1"/>
    <property type="molecule type" value="Genomic_DNA"/>
</dbReference>
<evidence type="ECO:0000313" key="5">
    <source>
        <dbReference type="Proteomes" id="UP000224974"/>
    </source>
</evidence>
<reference evidence="5" key="1">
    <citation type="submission" date="2017-09" db="EMBL/GenBank/DDBJ databases">
        <title>FDA dAtabase for Regulatory Grade micrObial Sequences (FDA-ARGOS): Supporting development and validation of Infectious Disease Dx tests.</title>
        <authorList>
            <person name="Minogue T."/>
            <person name="Wolcott M."/>
            <person name="Wasieloski L."/>
            <person name="Aguilar W."/>
            <person name="Moore D."/>
            <person name="Tallon L."/>
            <person name="Sadzewicz L."/>
            <person name="Ott S."/>
            <person name="Zhao X."/>
            <person name="Nagaraj S."/>
            <person name="Vavikolanu K."/>
            <person name="Aluvathingal J."/>
            <person name="Nadendla S."/>
            <person name="Sichtig H."/>
        </authorList>
    </citation>
    <scope>NUCLEOTIDE SEQUENCE [LARGE SCALE GENOMIC DNA]</scope>
    <source>
        <strain evidence="5">FDAARGOS_387</strain>
    </source>
</reference>
<dbReference type="NCBIfam" id="TIGR01644">
    <property type="entry name" value="phage_P2_V"/>
    <property type="match status" value="1"/>
</dbReference>
<dbReference type="Proteomes" id="UP000373449">
    <property type="component" value="Unassembled WGS sequence"/>
</dbReference>
<dbReference type="Pfam" id="PF18946">
    <property type="entry name" value="Apex"/>
    <property type="match status" value="1"/>
</dbReference>
<feature type="domain" description="Phage spike trimer" evidence="2">
    <location>
        <begin position="132"/>
        <end position="183"/>
    </location>
</feature>
<dbReference type="Pfam" id="PF18715">
    <property type="entry name" value="Phage_spike"/>
    <property type="match status" value="1"/>
</dbReference>
<sequence>MNNLDVITDLRRRLDNLLRIGVISALDPARPYCRVKTGELETGWIKWICQRAGGDSDWWPPTVGEQVLLLCLGGELTTAFALVGIYSDDNPPPSLSPTARKIKFSDGAVIEYEAATSTLNINGAKTVFIDNADKITASAGTKIMLNSPVVECSSLLITQSLQVNGGGTMKGNINHSGGSFSSNGVVVDTHIHDGVKQGGDTSGGPR</sequence>
<proteinExistence type="predicted"/>
<dbReference type="Proteomes" id="UP000224974">
    <property type="component" value="Unassembled WGS sequence"/>
</dbReference>
<accession>A0A2C6DKL7</accession>
<evidence type="ECO:0000259" key="1">
    <source>
        <dbReference type="Pfam" id="PF04717"/>
    </source>
</evidence>
<feature type="domain" description="Gp5/Type VI secretion system Vgr protein OB-fold" evidence="1">
    <location>
        <begin position="19"/>
        <end position="86"/>
    </location>
</feature>
<dbReference type="InterPro" id="IPR013046">
    <property type="entry name" value="GpV/Gp45"/>
</dbReference>
<keyword evidence="5" id="KW-1185">Reference proteome</keyword>
<dbReference type="Pfam" id="PF04717">
    <property type="entry name" value="Phage_base_V"/>
    <property type="match status" value="1"/>
</dbReference>
<dbReference type="InterPro" id="IPR040629">
    <property type="entry name" value="Phage_spike"/>
</dbReference>
<dbReference type="STRING" id="1111728.GCA_000427805_01984"/>
<dbReference type="InterPro" id="IPR006531">
    <property type="entry name" value="Gp5/Vgr_OB"/>
</dbReference>
<dbReference type="EMBL" id="CAADJA010000002">
    <property type="protein sequence ID" value="VFS47457.1"/>
    <property type="molecule type" value="Genomic_DNA"/>
</dbReference>
<dbReference type="AlphaFoldDB" id="A0A2C6DKL7"/>
<name>A0A2C6DKL7_9GAMM</name>
<dbReference type="RefSeq" id="WP_029094720.1">
    <property type="nucleotide sequence ID" value="NZ_CAADJA010000002.1"/>
</dbReference>
<evidence type="ECO:0000259" key="2">
    <source>
        <dbReference type="Pfam" id="PF18715"/>
    </source>
</evidence>
<dbReference type="InterPro" id="IPR037026">
    <property type="entry name" value="Vgr_OB-fold_dom_sf"/>
</dbReference>
<evidence type="ECO:0000313" key="6">
    <source>
        <dbReference type="Proteomes" id="UP000373449"/>
    </source>
</evidence>